<dbReference type="Proteomes" id="UP000308121">
    <property type="component" value="Unassembled WGS sequence"/>
</dbReference>
<name>A0A7Z8K1Y5_9CELL</name>
<accession>A0A7Z8K1Y5</accession>
<reference evidence="1 2" key="1">
    <citation type="submission" date="2019-05" db="EMBL/GenBank/DDBJ databases">
        <title>Genome sequence of Cellulomonas hominis strain CS1.</title>
        <authorList>
            <person name="Belmont J."/>
            <person name="Maclea K.S."/>
        </authorList>
    </citation>
    <scope>NUCLEOTIDE SEQUENCE [LARGE SCALE GENOMIC DNA]</scope>
    <source>
        <strain evidence="1 2">CS1</strain>
    </source>
</reference>
<dbReference type="EMBL" id="SZYE01000006">
    <property type="protein sequence ID" value="TKR27162.1"/>
    <property type="molecule type" value="Genomic_DNA"/>
</dbReference>
<comment type="caution">
    <text evidence="1">The sequence shown here is derived from an EMBL/GenBank/DDBJ whole genome shotgun (WGS) entry which is preliminary data.</text>
</comment>
<gene>
    <name evidence="1" type="ORF">FA014_02045</name>
</gene>
<evidence type="ECO:0000313" key="2">
    <source>
        <dbReference type="Proteomes" id="UP000308121"/>
    </source>
</evidence>
<proteinExistence type="predicted"/>
<protein>
    <submittedName>
        <fullName evidence="1">Uncharacterized protein</fullName>
    </submittedName>
</protein>
<evidence type="ECO:0000313" key="1">
    <source>
        <dbReference type="EMBL" id="TKR27162.1"/>
    </source>
</evidence>
<sequence length="88" mass="9320">MSTTSTTASTNHPHVPAWKADLVAELGEQLQNTGGSDPLDLLEDLANPANDRFAVTNVVRFTLAVAVDSQVALLRALRNRGVLAEVPA</sequence>
<dbReference type="AlphaFoldDB" id="A0A7Z8K1Y5"/>
<dbReference type="RefSeq" id="WP_154728050.1">
    <property type="nucleotide sequence ID" value="NZ_SZYE01000006.1"/>
</dbReference>
<organism evidence="1 2">
    <name type="scientific">Cellulomonas hominis</name>
    <dbReference type="NCBI Taxonomy" id="156981"/>
    <lineage>
        <taxon>Bacteria</taxon>
        <taxon>Bacillati</taxon>
        <taxon>Actinomycetota</taxon>
        <taxon>Actinomycetes</taxon>
        <taxon>Micrococcales</taxon>
        <taxon>Cellulomonadaceae</taxon>
        <taxon>Cellulomonas</taxon>
    </lineage>
</organism>